<comment type="caution">
    <text evidence="1">The sequence shown here is derived from an EMBL/GenBank/DDBJ whole genome shotgun (WGS) entry which is preliminary data.</text>
</comment>
<reference evidence="1" key="1">
    <citation type="journal article" date="2014" name="Front. Microbiol.">
        <title>High frequency of phylogenetically diverse reductive dehalogenase-homologous genes in deep subseafloor sedimentary metagenomes.</title>
        <authorList>
            <person name="Kawai M."/>
            <person name="Futagami T."/>
            <person name="Toyoda A."/>
            <person name="Takaki Y."/>
            <person name="Nishi S."/>
            <person name="Hori S."/>
            <person name="Arai W."/>
            <person name="Tsubouchi T."/>
            <person name="Morono Y."/>
            <person name="Uchiyama I."/>
            <person name="Ito T."/>
            <person name="Fujiyama A."/>
            <person name="Inagaki F."/>
            <person name="Takami H."/>
        </authorList>
    </citation>
    <scope>NUCLEOTIDE SEQUENCE</scope>
    <source>
        <strain evidence="1">Expedition CK06-06</strain>
    </source>
</reference>
<gene>
    <name evidence="1" type="ORF">S03H2_35306</name>
</gene>
<feature type="non-terminal residue" evidence="1">
    <location>
        <position position="1"/>
    </location>
</feature>
<protein>
    <submittedName>
        <fullName evidence="1">Uncharacterized protein</fullName>
    </submittedName>
</protein>
<organism evidence="1">
    <name type="scientific">marine sediment metagenome</name>
    <dbReference type="NCBI Taxonomy" id="412755"/>
    <lineage>
        <taxon>unclassified sequences</taxon>
        <taxon>metagenomes</taxon>
        <taxon>ecological metagenomes</taxon>
    </lineage>
</organism>
<dbReference type="EMBL" id="BARU01021579">
    <property type="protein sequence ID" value="GAH47992.1"/>
    <property type="molecule type" value="Genomic_DNA"/>
</dbReference>
<accession>X1FSQ5</accession>
<dbReference type="AlphaFoldDB" id="X1FSQ5"/>
<proteinExistence type="predicted"/>
<sequence length="43" mass="4847">PEFRAEVVERAKTEVWESWVERAGPEGAAAFELVQQRIAALGY</sequence>
<evidence type="ECO:0000313" key="1">
    <source>
        <dbReference type="EMBL" id="GAH47992.1"/>
    </source>
</evidence>
<name>X1FSQ5_9ZZZZ</name>